<evidence type="ECO:0008006" key="3">
    <source>
        <dbReference type="Google" id="ProtNLM"/>
    </source>
</evidence>
<gene>
    <name evidence="1" type="ORF">OPR82_17560</name>
</gene>
<keyword evidence="2" id="KW-1185">Reference proteome</keyword>
<dbReference type="Proteomes" id="UP001301216">
    <property type="component" value="Unassembled WGS sequence"/>
</dbReference>
<evidence type="ECO:0000313" key="2">
    <source>
        <dbReference type="Proteomes" id="UP001301216"/>
    </source>
</evidence>
<organism evidence="1 2">
    <name type="scientific">Ochrobactrum chromiisoli</name>
    <dbReference type="NCBI Taxonomy" id="2993941"/>
    <lineage>
        <taxon>Bacteria</taxon>
        <taxon>Pseudomonadati</taxon>
        <taxon>Pseudomonadota</taxon>
        <taxon>Alphaproteobacteria</taxon>
        <taxon>Hyphomicrobiales</taxon>
        <taxon>Brucellaceae</taxon>
        <taxon>Brucella/Ochrobactrum group</taxon>
        <taxon>Ochrobactrum</taxon>
    </lineage>
</organism>
<accession>A0ABT3QSE8</accession>
<comment type="caution">
    <text evidence="1">The sequence shown here is derived from an EMBL/GenBank/DDBJ whole genome shotgun (WGS) entry which is preliminary data.</text>
</comment>
<proteinExistence type="predicted"/>
<evidence type="ECO:0000313" key="1">
    <source>
        <dbReference type="EMBL" id="MCX2698539.1"/>
    </source>
</evidence>
<dbReference type="RefSeq" id="WP_265986227.1">
    <property type="nucleotide sequence ID" value="NZ_JAPHAV010000012.1"/>
</dbReference>
<reference evidence="1 2" key="1">
    <citation type="submission" date="2022-11" db="EMBL/GenBank/DDBJ databases">
        <title>Brucella sp. YY2X, whole genome shotgun sequencing project.</title>
        <authorList>
            <person name="Yang Y."/>
        </authorList>
    </citation>
    <scope>NUCLEOTIDE SEQUENCE [LARGE SCALE GENOMIC DNA]</scope>
    <source>
        <strain evidence="1 2">YY2X</strain>
    </source>
</reference>
<dbReference type="EMBL" id="JAPHAV010000012">
    <property type="protein sequence ID" value="MCX2698539.1"/>
    <property type="molecule type" value="Genomic_DNA"/>
</dbReference>
<name>A0ABT3QSE8_9HYPH</name>
<protein>
    <recommendedName>
        <fullName evidence="3">DZIP3-like HEPN domain-containing protein</fullName>
    </recommendedName>
</protein>
<sequence>MATTSQFIERFMIINVPTPAKLNDVSLRLYFSAWSSLIEIWSDFCREFEGFGPLDSAGWDDEWMEYLQASQAEMQSIFSLVQHSNELALKAMVCEVSPYLLLIGNDLKLSSALTRDLAFSDFRTIDAVDLPAAVNNFCPRKLTARFVQTYSDIRAFRNRFVHLGLSDRSLDPFELLRSMIAIYAELWPQRSWLKDRVTFASQERIAFFADGRVFSVHEVVMEEQKFNIELFTKSEFKIVFGDAKSKRRYFCFDCVDAAKTKWFENYDDSSKTAFISSDNNERLRCAMCCKTFTIKRLPCGHDSCKGNVIGDHNDNNEGRCHSCGEYQNEGND</sequence>